<dbReference type="GO" id="GO:0004109">
    <property type="term" value="F:coproporphyrinogen oxidase activity"/>
    <property type="evidence" value="ECO:0007669"/>
    <property type="project" value="InterPro"/>
</dbReference>
<keyword evidence="10" id="KW-0004">4Fe-4S</keyword>
<dbReference type="GO" id="GO:0006779">
    <property type="term" value="P:porphyrin-containing compound biosynthetic process"/>
    <property type="evidence" value="ECO:0007669"/>
    <property type="project" value="InterPro"/>
</dbReference>
<dbReference type="InterPro" id="IPR006638">
    <property type="entry name" value="Elp3/MiaA/NifB-like_rSAM"/>
</dbReference>
<evidence type="ECO:0000256" key="7">
    <source>
        <dbReference type="ARBA" id="ARBA00023004"/>
    </source>
</evidence>
<organism evidence="12 13">
    <name type="scientific">Marinobacter persicus</name>
    <dbReference type="NCBI Taxonomy" id="930118"/>
    <lineage>
        <taxon>Bacteria</taxon>
        <taxon>Pseudomonadati</taxon>
        <taxon>Pseudomonadota</taxon>
        <taxon>Gammaproteobacteria</taxon>
        <taxon>Pseudomonadales</taxon>
        <taxon>Marinobacteraceae</taxon>
        <taxon>Marinobacter</taxon>
    </lineage>
</organism>
<dbReference type="InterPro" id="IPR013785">
    <property type="entry name" value="Aldolase_TIM"/>
</dbReference>
<dbReference type="InterPro" id="IPR058240">
    <property type="entry name" value="rSAM_sf"/>
</dbReference>
<gene>
    <name evidence="12" type="ORF">SAMN05216429_104216</name>
</gene>
<dbReference type="OrthoDB" id="9808022at2"/>
<dbReference type="NCBIfam" id="TIGR00539">
    <property type="entry name" value="hemN_rel"/>
    <property type="match status" value="1"/>
</dbReference>
<dbReference type="PANTHER" id="PTHR13932:SF5">
    <property type="entry name" value="RADICAL S-ADENOSYL METHIONINE DOMAIN-CONTAINING PROTEIN 1, MITOCHONDRIAL"/>
    <property type="match status" value="1"/>
</dbReference>
<evidence type="ECO:0000256" key="6">
    <source>
        <dbReference type="ARBA" id="ARBA00022723"/>
    </source>
</evidence>
<dbReference type="CDD" id="cd01335">
    <property type="entry name" value="Radical_SAM"/>
    <property type="match status" value="1"/>
</dbReference>
<sequence length="388" mass="43604">MPDPLPSTATAPVAVCPPLALYIHVPWCVRKCPYCDFNSHAIRGELPEQAYLAAIIEDLEQDLALVRDRAIESVFIGGGTPSLMSGDFYERLFEQLRRYLTFSPDAEITLEANPGTLEAGRFEHFRRAGINRLSIGVQSFQPEHLQVLGRIHDRDAALQAITSAREAGFDNFNIDLMHGLPGQTPEQALADLETALAQGPTHLSWYQLTIEPNTEFFSRPPTLPDDERLWRIYQTGADYLRSQGFNDYEVSAWSRPGRESRHNLNYWTFGDYLALGAGAHGKISTADGRIFRYWKTRQPEAYLNRIGSRTSGTEDIDPAERPLEFMMNALRLSGGVPESLYCERTGLPLSPVSVKLEELRDKGLLARSGIQATEQGQRYLNSLLEQFL</sequence>
<evidence type="ECO:0000259" key="11">
    <source>
        <dbReference type="PROSITE" id="PS51918"/>
    </source>
</evidence>
<keyword evidence="10" id="KW-0963">Cytoplasm</keyword>
<dbReference type="GO" id="GO:0046872">
    <property type="term" value="F:metal ion binding"/>
    <property type="evidence" value="ECO:0007669"/>
    <property type="project" value="UniProtKB-UniRule"/>
</dbReference>
<evidence type="ECO:0000313" key="12">
    <source>
        <dbReference type="EMBL" id="SFJ65896.1"/>
    </source>
</evidence>
<comment type="cofactor">
    <cofactor evidence="1">
        <name>[4Fe-4S] cluster</name>
        <dbReference type="ChEBI" id="CHEBI:49883"/>
    </cofactor>
</comment>
<proteinExistence type="inferred from homology"/>
<evidence type="ECO:0000256" key="9">
    <source>
        <dbReference type="ARBA" id="ARBA00023186"/>
    </source>
</evidence>
<dbReference type="InterPro" id="IPR004559">
    <property type="entry name" value="HemW-like"/>
</dbReference>
<evidence type="ECO:0000256" key="5">
    <source>
        <dbReference type="ARBA" id="ARBA00022691"/>
    </source>
</evidence>
<dbReference type="Proteomes" id="UP000199445">
    <property type="component" value="Unassembled WGS sequence"/>
</dbReference>
<evidence type="ECO:0000256" key="8">
    <source>
        <dbReference type="ARBA" id="ARBA00023014"/>
    </source>
</evidence>
<keyword evidence="9 10" id="KW-0143">Chaperone</keyword>
<dbReference type="InterPro" id="IPR007197">
    <property type="entry name" value="rSAM"/>
</dbReference>
<dbReference type="InterPro" id="IPR034505">
    <property type="entry name" value="Coproporphyrinogen-III_oxidase"/>
</dbReference>
<dbReference type="Pfam" id="PF06969">
    <property type="entry name" value="HemN_C"/>
    <property type="match status" value="1"/>
</dbReference>
<dbReference type="Gene3D" id="3.20.20.70">
    <property type="entry name" value="Aldolase class I"/>
    <property type="match status" value="1"/>
</dbReference>
<evidence type="ECO:0000256" key="2">
    <source>
        <dbReference type="ARBA" id="ARBA00006100"/>
    </source>
</evidence>
<keyword evidence="4 10" id="KW-0349">Heme</keyword>
<keyword evidence="7 10" id="KW-0408">Iron</keyword>
<keyword evidence="6 10" id="KW-0479">Metal-binding</keyword>
<dbReference type="SFLD" id="SFLDF00562">
    <property type="entry name" value="HemN-like__clustered_with_heat"/>
    <property type="match status" value="1"/>
</dbReference>
<dbReference type="GO" id="GO:0051539">
    <property type="term" value="F:4 iron, 4 sulfur cluster binding"/>
    <property type="evidence" value="ECO:0007669"/>
    <property type="project" value="UniProtKB-UniRule"/>
</dbReference>
<name>A0A1I3T888_9GAMM</name>
<reference evidence="12 13" key="1">
    <citation type="submission" date="2016-10" db="EMBL/GenBank/DDBJ databases">
        <authorList>
            <person name="de Groot N.N."/>
        </authorList>
    </citation>
    <scope>NUCLEOTIDE SEQUENCE [LARGE SCALE GENOMIC DNA]</scope>
    <source>
        <strain evidence="12 13">IBRC-M 10445</strain>
    </source>
</reference>
<dbReference type="SFLD" id="SFLDS00029">
    <property type="entry name" value="Radical_SAM"/>
    <property type="match status" value="1"/>
</dbReference>
<keyword evidence="8 10" id="KW-0411">Iron-sulfur</keyword>
<feature type="domain" description="Radical SAM core" evidence="11">
    <location>
        <begin position="13"/>
        <end position="246"/>
    </location>
</feature>
<dbReference type="PROSITE" id="PS51918">
    <property type="entry name" value="RADICAL_SAM"/>
    <property type="match status" value="1"/>
</dbReference>
<comment type="function">
    <text evidence="10">Probably acts as a heme chaperone, transferring heme to an unknown acceptor. Binds one molecule of heme per monomer, possibly covalently. Binds 1 [4Fe-4S] cluster. The cluster is coordinated with 3 cysteines and an exchangeable S-adenosyl-L-methionine.</text>
</comment>
<dbReference type="SFLD" id="SFLDF00288">
    <property type="entry name" value="HemN-like__clustered_with_nucl"/>
    <property type="match status" value="1"/>
</dbReference>
<comment type="subcellular location">
    <subcellularLocation>
        <location evidence="10">Cytoplasm</location>
    </subcellularLocation>
</comment>
<dbReference type="GO" id="GO:0005737">
    <property type="term" value="C:cytoplasm"/>
    <property type="evidence" value="ECO:0007669"/>
    <property type="project" value="UniProtKB-SubCell"/>
</dbReference>
<dbReference type="PANTHER" id="PTHR13932">
    <property type="entry name" value="COPROPORPHYRINIGEN III OXIDASE"/>
    <property type="match status" value="1"/>
</dbReference>
<dbReference type="AlphaFoldDB" id="A0A1I3T888"/>
<dbReference type="SUPFAM" id="SSF102114">
    <property type="entry name" value="Radical SAM enzymes"/>
    <property type="match status" value="1"/>
</dbReference>
<dbReference type="SFLD" id="SFLDG01082">
    <property type="entry name" value="B12-binding_domain_containing"/>
    <property type="match status" value="1"/>
</dbReference>
<protein>
    <recommendedName>
        <fullName evidence="3 10">Heme chaperone HemW</fullName>
    </recommendedName>
</protein>
<keyword evidence="13" id="KW-1185">Reference proteome</keyword>
<dbReference type="Pfam" id="PF04055">
    <property type="entry name" value="Radical_SAM"/>
    <property type="match status" value="1"/>
</dbReference>
<dbReference type="InterPro" id="IPR010723">
    <property type="entry name" value="HemN_C"/>
</dbReference>
<dbReference type="SMART" id="SM00729">
    <property type="entry name" value="Elp3"/>
    <property type="match status" value="1"/>
</dbReference>
<evidence type="ECO:0000256" key="4">
    <source>
        <dbReference type="ARBA" id="ARBA00022617"/>
    </source>
</evidence>
<dbReference type="RefSeq" id="WP_091703058.1">
    <property type="nucleotide sequence ID" value="NZ_BMYN01000001.1"/>
</dbReference>
<evidence type="ECO:0000313" key="13">
    <source>
        <dbReference type="Proteomes" id="UP000199445"/>
    </source>
</evidence>
<evidence type="ECO:0000256" key="10">
    <source>
        <dbReference type="RuleBase" id="RU364116"/>
    </source>
</evidence>
<dbReference type="EMBL" id="FOSC01000004">
    <property type="protein sequence ID" value="SFJ65896.1"/>
    <property type="molecule type" value="Genomic_DNA"/>
</dbReference>
<dbReference type="SFLD" id="SFLDG01065">
    <property type="entry name" value="anaerobic_coproporphyrinogen-I"/>
    <property type="match status" value="1"/>
</dbReference>
<evidence type="ECO:0000256" key="1">
    <source>
        <dbReference type="ARBA" id="ARBA00001966"/>
    </source>
</evidence>
<evidence type="ECO:0000256" key="3">
    <source>
        <dbReference type="ARBA" id="ARBA00017228"/>
    </source>
</evidence>
<keyword evidence="5 10" id="KW-0949">S-adenosyl-L-methionine</keyword>
<accession>A0A1I3T888</accession>
<comment type="similarity">
    <text evidence="2">Belongs to the anaerobic coproporphyrinogen-III oxidase family. HemW subfamily.</text>
</comment>